<dbReference type="Gene3D" id="3.40.50.1980">
    <property type="entry name" value="Nitrogenase molybdenum iron protein domain"/>
    <property type="match status" value="2"/>
</dbReference>
<dbReference type="AlphaFoldDB" id="A0A844FGC2"/>
<dbReference type="EMBL" id="VULR01000005">
    <property type="protein sequence ID" value="MSS43034.1"/>
    <property type="molecule type" value="Genomic_DNA"/>
</dbReference>
<dbReference type="InterPro" id="IPR050902">
    <property type="entry name" value="ABC_Transporter_SBP"/>
</dbReference>
<protein>
    <submittedName>
        <fullName evidence="4">ABC transporter substrate-binding protein</fullName>
    </submittedName>
</protein>
<dbReference type="SUPFAM" id="SSF53807">
    <property type="entry name" value="Helical backbone' metal receptor"/>
    <property type="match status" value="1"/>
</dbReference>
<dbReference type="InterPro" id="IPR002491">
    <property type="entry name" value="ABC_transptr_periplasmic_BD"/>
</dbReference>
<keyword evidence="2" id="KW-0732">Signal</keyword>
<dbReference type="PROSITE" id="PS50983">
    <property type="entry name" value="FE_B12_PBP"/>
    <property type="match status" value="1"/>
</dbReference>
<comment type="caution">
    <text evidence="4">The sequence shown here is derived from an EMBL/GenBank/DDBJ whole genome shotgun (WGS) entry which is preliminary data.</text>
</comment>
<dbReference type="RefSeq" id="WP_216382994.1">
    <property type="nucleotide sequence ID" value="NZ_JAHLOA010000001.1"/>
</dbReference>
<dbReference type="PROSITE" id="PS51257">
    <property type="entry name" value="PROKAR_LIPOPROTEIN"/>
    <property type="match status" value="1"/>
</dbReference>
<dbReference type="Pfam" id="PF01497">
    <property type="entry name" value="Peripla_BP_2"/>
    <property type="match status" value="1"/>
</dbReference>
<evidence type="ECO:0000313" key="4">
    <source>
        <dbReference type="EMBL" id="MSS43034.1"/>
    </source>
</evidence>
<sequence>MKKKLSIFLAIMMFLLSILTGCTQSKQSAKVEEDETKDSSHVIEITDMAGRNIVLDRPVERVVAIGSALRLYTYVNGTEKLVGVERKQQSKETGRPYIIANPELEKIPIIGEGFPANPDPELLIDVNADVIIAGDILDIAQIEELQKKIGVPIVIVNCGSSAVFDQDMYKALTIIGKIVGKEERSKELIEYMEDCKTELTNLTKDIPEDKKPSVYMGGLSYKGVHGIESTTGNSPVLDIIGAKNVADEIGKSGSIMIDKEQLIEWDPDILIIDENGMNIVNEDYNKNPDYYNELSAVKNDKVYGQLPYVSYYNNIETAMADIYFLGKTLYPNEFKDIDVIEKADEIYTFMLGKPLYNIMAEKYGGYIKINLKEGL</sequence>
<evidence type="ECO:0000259" key="3">
    <source>
        <dbReference type="PROSITE" id="PS50983"/>
    </source>
</evidence>
<dbReference type="Proteomes" id="UP000462760">
    <property type="component" value="Unassembled WGS sequence"/>
</dbReference>
<feature type="chain" id="PRO_5038536163" evidence="2">
    <location>
        <begin position="21"/>
        <end position="375"/>
    </location>
</feature>
<name>A0A844FGC2_9FIRM</name>
<feature type="domain" description="Fe/B12 periplasmic-binding" evidence="3">
    <location>
        <begin position="61"/>
        <end position="333"/>
    </location>
</feature>
<dbReference type="PANTHER" id="PTHR30535:SF34">
    <property type="entry name" value="MOLYBDATE-BINDING PROTEIN MOLA"/>
    <property type="match status" value="1"/>
</dbReference>
<reference evidence="4 5" key="1">
    <citation type="submission" date="2019-08" db="EMBL/GenBank/DDBJ databases">
        <title>In-depth cultivation of the pig gut microbiome towards novel bacterial diversity and tailored functional studies.</title>
        <authorList>
            <person name="Wylensek D."/>
            <person name="Hitch T.C.A."/>
            <person name="Clavel T."/>
        </authorList>
    </citation>
    <scope>NUCLEOTIDE SEQUENCE [LARGE SCALE GENOMIC DNA]</scope>
    <source>
        <strain evidence="4 5">Med78-601-WT-4W-RMD-3</strain>
    </source>
</reference>
<dbReference type="CDD" id="cd01147">
    <property type="entry name" value="HemV-2"/>
    <property type="match status" value="1"/>
</dbReference>
<evidence type="ECO:0000313" key="5">
    <source>
        <dbReference type="Proteomes" id="UP000462760"/>
    </source>
</evidence>
<comment type="similarity">
    <text evidence="1">Belongs to the bacterial solute-binding protein 8 family.</text>
</comment>
<feature type="signal peptide" evidence="2">
    <location>
        <begin position="1"/>
        <end position="20"/>
    </location>
</feature>
<organism evidence="4 5">
    <name type="scientific">Anaerosalibacter bizertensis</name>
    <dbReference type="NCBI Taxonomy" id="932217"/>
    <lineage>
        <taxon>Bacteria</taxon>
        <taxon>Bacillati</taxon>
        <taxon>Bacillota</taxon>
        <taxon>Tissierellia</taxon>
        <taxon>Tissierellales</taxon>
        <taxon>Sporanaerobacteraceae</taxon>
        <taxon>Anaerosalibacter</taxon>
    </lineage>
</organism>
<gene>
    <name evidence="4" type="ORF">FYJ27_04710</name>
</gene>
<dbReference type="PANTHER" id="PTHR30535">
    <property type="entry name" value="VITAMIN B12-BINDING PROTEIN"/>
    <property type="match status" value="1"/>
</dbReference>
<evidence type="ECO:0000256" key="1">
    <source>
        <dbReference type="ARBA" id="ARBA00008814"/>
    </source>
</evidence>
<accession>A0A844FGC2</accession>
<proteinExistence type="inferred from homology"/>
<evidence type="ECO:0000256" key="2">
    <source>
        <dbReference type="SAM" id="SignalP"/>
    </source>
</evidence>